<dbReference type="InterPro" id="IPR020084">
    <property type="entry name" value="NUDIX_hydrolase_CS"/>
</dbReference>
<dbReference type="EC" id="3.6.1.22" evidence="4"/>
<dbReference type="EMBL" id="CP013650">
    <property type="protein sequence ID" value="ALT00023.1"/>
    <property type="molecule type" value="Genomic_DNA"/>
</dbReference>
<evidence type="ECO:0000256" key="1">
    <source>
        <dbReference type="ARBA" id="ARBA00001946"/>
    </source>
</evidence>
<evidence type="ECO:0000256" key="9">
    <source>
        <dbReference type="ARBA" id="ARBA00023027"/>
    </source>
</evidence>
<dbReference type="KEGG" id="lal:AT746_18280"/>
<evidence type="ECO:0000259" key="12">
    <source>
        <dbReference type="PROSITE" id="PS51462"/>
    </source>
</evidence>
<evidence type="ECO:0000256" key="8">
    <source>
        <dbReference type="ARBA" id="ARBA00022842"/>
    </source>
</evidence>
<dbReference type="PANTHER" id="PTHR42904">
    <property type="entry name" value="NUDIX HYDROLASE, NUDC SUBFAMILY"/>
    <property type="match status" value="1"/>
</dbReference>
<dbReference type="PROSITE" id="PS00893">
    <property type="entry name" value="NUDIX_BOX"/>
    <property type="match status" value="1"/>
</dbReference>
<keyword evidence="8" id="KW-0460">Magnesium</keyword>
<protein>
    <recommendedName>
        <fullName evidence="4">NAD(+) diphosphatase</fullName>
        <ecNumber evidence="4">3.6.1.22</ecNumber>
    </recommendedName>
</protein>
<keyword evidence="14" id="KW-1185">Reference proteome</keyword>
<dbReference type="Gene3D" id="3.90.79.10">
    <property type="entry name" value="Nucleoside Triphosphate Pyrophosphohydrolase"/>
    <property type="match status" value="1"/>
</dbReference>
<organism evidence="13 14">
    <name type="scientific">Lacimicrobium alkaliphilum</name>
    <dbReference type="NCBI Taxonomy" id="1526571"/>
    <lineage>
        <taxon>Bacteria</taxon>
        <taxon>Pseudomonadati</taxon>
        <taxon>Pseudomonadota</taxon>
        <taxon>Gammaproteobacteria</taxon>
        <taxon>Alteromonadales</taxon>
        <taxon>Alteromonadaceae</taxon>
        <taxon>Lacimicrobium</taxon>
    </lineage>
</organism>
<dbReference type="InterPro" id="IPR000086">
    <property type="entry name" value="NUDIX_hydrolase_dom"/>
</dbReference>
<dbReference type="CDD" id="cd03429">
    <property type="entry name" value="NUDIX_NADH_pyrophosphatase_Nudt13"/>
    <property type="match status" value="1"/>
</dbReference>
<keyword evidence="6" id="KW-0378">Hydrolase</keyword>
<dbReference type="FunFam" id="3.90.79.10:FF:000004">
    <property type="entry name" value="NADH pyrophosphatase"/>
    <property type="match status" value="1"/>
</dbReference>
<gene>
    <name evidence="13" type="ORF">AT746_18280</name>
</gene>
<dbReference type="GO" id="GO:0046872">
    <property type="term" value="F:metal ion binding"/>
    <property type="evidence" value="ECO:0007669"/>
    <property type="project" value="UniProtKB-KW"/>
</dbReference>
<dbReference type="InterPro" id="IPR015376">
    <property type="entry name" value="Znr_NADH_PPase"/>
</dbReference>
<dbReference type="InterPro" id="IPR050241">
    <property type="entry name" value="NAD-cap_RNA_hydrolase_NudC"/>
</dbReference>
<keyword evidence="7" id="KW-0862">Zinc</keyword>
<proteinExistence type="inferred from homology"/>
<dbReference type="NCBIfam" id="NF001299">
    <property type="entry name" value="PRK00241.1"/>
    <property type="match status" value="1"/>
</dbReference>
<comment type="cofactor">
    <cofactor evidence="2">
        <name>Zn(2+)</name>
        <dbReference type="ChEBI" id="CHEBI:29105"/>
    </cofactor>
</comment>
<dbReference type="OrthoDB" id="9791656at2"/>
<accession>A0A0U2JJS3</accession>
<comment type="similarity">
    <text evidence="3">Belongs to the Nudix hydrolase family. NudC subfamily.</text>
</comment>
<name>A0A0U2JJS3_9ALTE</name>
<reference evidence="13 14" key="1">
    <citation type="submission" date="2015-12" db="EMBL/GenBank/DDBJ databases">
        <title>Complete genome of Lacimicrobium alkaliphilum KCTC 32984.</title>
        <authorList>
            <person name="Kim S.-G."/>
            <person name="Lee Y.-J."/>
        </authorList>
    </citation>
    <scope>NUCLEOTIDE SEQUENCE [LARGE SCALE GENOMIC DNA]</scope>
    <source>
        <strain evidence="13 14">YelD216</strain>
    </source>
</reference>
<dbReference type="Pfam" id="PF09296">
    <property type="entry name" value="NUDIX-like"/>
    <property type="match status" value="1"/>
</dbReference>
<dbReference type="PROSITE" id="PS51462">
    <property type="entry name" value="NUDIX"/>
    <property type="match status" value="1"/>
</dbReference>
<sequence length="266" mass="30534">MFAMPTDKPINKPAYWLILSQNKLVRLENQSTFILARHSELEFVSQYLNNAVRVGQYQQTDCYMLDMEQQAPDHSNAELIGLRDALMSENDDAFNIIARAWQVAVFLRTHRYCGQCGSQMQRVDRELATHCHRCQHRCYPRISPCIIVAIKKQQQILLARGRHHKQGMYSTLAGFVESGESLEQAVHREVMEEVGIKIKNLRYFDSQPWPFPHSLMMGFLAEHDSGEINVDGEEILEADWYAADSLPVTPPEFSIAGRLIKAALRK</sequence>
<dbReference type="GO" id="GO:0035529">
    <property type="term" value="F:NADH pyrophosphatase activity"/>
    <property type="evidence" value="ECO:0007669"/>
    <property type="project" value="TreeGrafter"/>
</dbReference>
<dbReference type="Proteomes" id="UP000068447">
    <property type="component" value="Chromosome"/>
</dbReference>
<dbReference type="Pfam" id="PF09297">
    <property type="entry name" value="Zn_ribbon_NUD"/>
    <property type="match status" value="1"/>
</dbReference>
<evidence type="ECO:0000313" key="14">
    <source>
        <dbReference type="Proteomes" id="UP000068447"/>
    </source>
</evidence>
<keyword evidence="10" id="KW-0464">Manganese</keyword>
<dbReference type="Pfam" id="PF00293">
    <property type="entry name" value="NUDIX"/>
    <property type="match status" value="1"/>
</dbReference>
<keyword evidence="9" id="KW-0520">NAD</keyword>
<dbReference type="AlphaFoldDB" id="A0A0U2JJS3"/>
<feature type="domain" description="Nudix hydrolase" evidence="12">
    <location>
        <begin position="140"/>
        <end position="263"/>
    </location>
</feature>
<dbReference type="PANTHER" id="PTHR42904:SF6">
    <property type="entry name" value="NAD-CAPPED RNA HYDROLASE NUDT12"/>
    <property type="match status" value="1"/>
</dbReference>
<dbReference type="InterPro" id="IPR049734">
    <property type="entry name" value="NudC-like_C"/>
</dbReference>
<evidence type="ECO:0000256" key="11">
    <source>
        <dbReference type="ARBA" id="ARBA00023679"/>
    </source>
</evidence>
<dbReference type="GO" id="GO:0019677">
    <property type="term" value="P:NAD+ catabolic process"/>
    <property type="evidence" value="ECO:0007669"/>
    <property type="project" value="TreeGrafter"/>
</dbReference>
<dbReference type="STRING" id="1526571.AT746_18280"/>
<evidence type="ECO:0000256" key="2">
    <source>
        <dbReference type="ARBA" id="ARBA00001947"/>
    </source>
</evidence>
<keyword evidence="5" id="KW-0479">Metal-binding</keyword>
<evidence type="ECO:0000256" key="7">
    <source>
        <dbReference type="ARBA" id="ARBA00022833"/>
    </source>
</evidence>
<evidence type="ECO:0000256" key="6">
    <source>
        <dbReference type="ARBA" id="ARBA00022801"/>
    </source>
</evidence>
<dbReference type="GO" id="GO:0006742">
    <property type="term" value="P:NADP+ catabolic process"/>
    <property type="evidence" value="ECO:0007669"/>
    <property type="project" value="TreeGrafter"/>
</dbReference>
<dbReference type="InterPro" id="IPR015375">
    <property type="entry name" value="NADH_PPase-like_N"/>
</dbReference>
<evidence type="ECO:0000256" key="5">
    <source>
        <dbReference type="ARBA" id="ARBA00022723"/>
    </source>
</evidence>
<evidence type="ECO:0000256" key="10">
    <source>
        <dbReference type="ARBA" id="ARBA00023211"/>
    </source>
</evidence>
<dbReference type="GO" id="GO:0005829">
    <property type="term" value="C:cytosol"/>
    <property type="evidence" value="ECO:0007669"/>
    <property type="project" value="TreeGrafter"/>
</dbReference>
<dbReference type="RefSeq" id="WP_062483384.1">
    <property type="nucleotide sequence ID" value="NZ_CP013650.1"/>
</dbReference>
<evidence type="ECO:0000256" key="4">
    <source>
        <dbReference type="ARBA" id="ARBA00012381"/>
    </source>
</evidence>
<dbReference type="InterPro" id="IPR015797">
    <property type="entry name" value="NUDIX_hydrolase-like_dom_sf"/>
</dbReference>
<dbReference type="SUPFAM" id="SSF55811">
    <property type="entry name" value="Nudix"/>
    <property type="match status" value="2"/>
</dbReference>
<evidence type="ECO:0000313" key="13">
    <source>
        <dbReference type="EMBL" id="ALT00023.1"/>
    </source>
</evidence>
<comment type="cofactor">
    <cofactor evidence="1">
        <name>Mg(2+)</name>
        <dbReference type="ChEBI" id="CHEBI:18420"/>
    </cofactor>
</comment>
<dbReference type="Gene3D" id="3.90.79.20">
    <property type="match status" value="1"/>
</dbReference>
<comment type="catalytic activity">
    <reaction evidence="11">
        <text>a 5'-end NAD(+)-phospho-ribonucleoside in mRNA + H2O = a 5'-end phospho-adenosine-phospho-ribonucleoside in mRNA + beta-nicotinamide D-ribonucleotide + 2 H(+)</text>
        <dbReference type="Rhea" id="RHEA:60876"/>
        <dbReference type="Rhea" id="RHEA-COMP:15698"/>
        <dbReference type="Rhea" id="RHEA-COMP:15719"/>
        <dbReference type="ChEBI" id="CHEBI:14649"/>
        <dbReference type="ChEBI" id="CHEBI:15377"/>
        <dbReference type="ChEBI" id="CHEBI:15378"/>
        <dbReference type="ChEBI" id="CHEBI:144029"/>
        <dbReference type="ChEBI" id="CHEBI:144051"/>
    </reaction>
    <physiologicalReaction direction="left-to-right" evidence="11">
        <dbReference type="Rhea" id="RHEA:60877"/>
    </physiologicalReaction>
</comment>
<evidence type="ECO:0000256" key="3">
    <source>
        <dbReference type="ARBA" id="ARBA00009595"/>
    </source>
</evidence>